<accession>A0A7K1FFX9</accession>
<dbReference type="AlphaFoldDB" id="A0A7K1FFX9"/>
<dbReference type="Proteomes" id="UP000460221">
    <property type="component" value="Unassembled WGS sequence"/>
</dbReference>
<name>A0A7K1FFX9_9ACTN</name>
<protein>
    <recommendedName>
        <fullName evidence="3">Fis family transcriptional regulator</fullName>
    </recommendedName>
</protein>
<proteinExistence type="predicted"/>
<organism evidence="1 2">
    <name type="scientific">Nakamurella alba</name>
    <dbReference type="NCBI Taxonomy" id="2665158"/>
    <lineage>
        <taxon>Bacteria</taxon>
        <taxon>Bacillati</taxon>
        <taxon>Actinomycetota</taxon>
        <taxon>Actinomycetes</taxon>
        <taxon>Nakamurellales</taxon>
        <taxon>Nakamurellaceae</taxon>
        <taxon>Nakamurella</taxon>
    </lineage>
</organism>
<evidence type="ECO:0000313" key="1">
    <source>
        <dbReference type="EMBL" id="MTD12976.1"/>
    </source>
</evidence>
<evidence type="ECO:0008006" key="3">
    <source>
        <dbReference type="Google" id="ProtNLM"/>
    </source>
</evidence>
<gene>
    <name evidence="1" type="ORF">GIS00_03325</name>
</gene>
<reference evidence="1 2" key="1">
    <citation type="submission" date="2019-11" db="EMBL/GenBank/DDBJ databases">
        <authorList>
            <person name="Jiang L.-Q."/>
        </authorList>
    </citation>
    <scope>NUCLEOTIDE SEQUENCE [LARGE SCALE GENOMIC DNA]</scope>
    <source>
        <strain evidence="1 2">YIM 132087</strain>
    </source>
</reference>
<dbReference type="RefSeq" id="WP_154766941.1">
    <property type="nucleotide sequence ID" value="NZ_WLYK01000001.1"/>
</dbReference>
<keyword evidence="2" id="KW-1185">Reference proteome</keyword>
<comment type="caution">
    <text evidence="1">The sequence shown here is derived from an EMBL/GenBank/DDBJ whole genome shotgun (WGS) entry which is preliminary data.</text>
</comment>
<dbReference type="EMBL" id="WLYK01000001">
    <property type="protein sequence ID" value="MTD12976.1"/>
    <property type="molecule type" value="Genomic_DNA"/>
</dbReference>
<evidence type="ECO:0000313" key="2">
    <source>
        <dbReference type="Proteomes" id="UP000460221"/>
    </source>
</evidence>
<sequence>MRWESLFDDLEARFDQLADAALLAELADRQRVALGAVPFVARLTGAIGAPVRLHVTTGASVTGQLARVGPDWCLLAEGPGREVVVRLAAVTGVEGLGRATGEAPAGVALRLDLRHVLRGVVRDRSPVAVVVTGGEFTGTLDRVGADFVELARHAAWESRRPDQVRSVLTVPLTAVVLVRAVPAG</sequence>